<evidence type="ECO:0000256" key="8">
    <source>
        <dbReference type="ARBA" id="ARBA00022946"/>
    </source>
</evidence>
<dbReference type="GO" id="GO:0005743">
    <property type="term" value="C:mitochondrial inner membrane"/>
    <property type="evidence" value="ECO:0007669"/>
    <property type="project" value="UniProtKB-SubCell"/>
</dbReference>
<dbReference type="InterPro" id="IPR007379">
    <property type="entry name" value="Tim44-like_dom"/>
</dbReference>
<keyword evidence="4" id="KW-0547">Nucleotide-binding</keyword>
<evidence type="ECO:0000256" key="1">
    <source>
        <dbReference type="ARBA" id="ARBA00004637"/>
    </source>
</evidence>
<keyword evidence="3" id="KW-0813">Transport</keyword>
<dbReference type="SUPFAM" id="SSF54427">
    <property type="entry name" value="NTF2-like"/>
    <property type="match status" value="1"/>
</dbReference>
<dbReference type="InterPro" id="IPR017303">
    <property type="entry name" value="Tim44"/>
</dbReference>
<sequence length="404" mass="45343">MHPIRRTFAAAAACKHKSPARVFVDTFKAELRKSKELQHTIKALQDESGRLGDSDALRKAKDAYSKARDTSASATSFSSHQLKKAGRAVGSTASAAWHSPPVKHSRNALSATGSAVASAVDKSTAPIRNTQTFKAVSGEIRQVIDDGSSSRYGGFVERDERRRRRIERDLKDLPSRKRRVDENPEAGHNVVLHKDSAWKESWNEWKDKNPMMQSLFSFQKSYKDSENPLVSTARDVADRLADFWAGVFKETETASVVKKFKQMDPNFTVDSFTRDLRDYILPEIVDAYVKGDAEILKIWLGEAPFQVWSALAKQYTAQGLVPDGCILDIRGVDIVKSNFIPPSDIPVFVVTFRTQEVHVYRSTSTGEIMAGVEDNIQQVSIPLDFSNLGHLCCRIHPHRRRNRK</sequence>
<dbReference type="InterPro" id="IPR032710">
    <property type="entry name" value="NTF2-like_dom_sf"/>
</dbReference>
<evidence type="ECO:0000313" key="15">
    <source>
        <dbReference type="EMBL" id="OLL25213.1"/>
    </source>
</evidence>
<dbReference type="Pfam" id="PF04280">
    <property type="entry name" value="Tim44"/>
    <property type="match status" value="1"/>
</dbReference>
<accession>A0A1U7LRK5</accession>
<dbReference type="SMART" id="SM00978">
    <property type="entry name" value="Tim44"/>
    <property type="match status" value="1"/>
</dbReference>
<dbReference type="PIRSF" id="PIRSF037871">
    <property type="entry name" value="TIM44"/>
    <property type="match status" value="1"/>
</dbReference>
<dbReference type="EMBL" id="LXFE01000468">
    <property type="protein sequence ID" value="OLL25213.1"/>
    <property type="molecule type" value="Genomic_DNA"/>
</dbReference>
<evidence type="ECO:0000256" key="6">
    <source>
        <dbReference type="ARBA" id="ARBA00022840"/>
    </source>
</evidence>
<feature type="domain" description="Tim44-like" evidence="14">
    <location>
        <begin position="253"/>
        <end position="378"/>
    </location>
</feature>
<keyword evidence="11" id="KW-0472">Membrane</keyword>
<dbReference type="GO" id="GO:0005524">
    <property type="term" value="F:ATP binding"/>
    <property type="evidence" value="ECO:0007669"/>
    <property type="project" value="UniProtKB-KW"/>
</dbReference>
<dbReference type="GO" id="GO:0051087">
    <property type="term" value="F:protein-folding chaperone binding"/>
    <property type="evidence" value="ECO:0007669"/>
    <property type="project" value="InterPro"/>
</dbReference>
<dbReference type="OrthoDB" id="10265990at2759"/>
<dbReference type="FunFam" id="3.10.450.240:FF:000002">
    <property type="entry name" value="Mitochondrial import inner membrane translocase subunit TIM44"/>
    <property type="match status" value="1"/>
</dbReference>
<feature type="region of interest" description="Disordered" evidence="13">
    <location>
        <begin position="68"/>
        <end position="110"/>
    </location>
</feature>
<keyword evidence="7" id="KW-0653">Protein transport</keyword>
<keyword evidence="8" id="KW-0809">Transit peptide</keyword>
<evidence type="ECO:0000256" key="3">
    <source>
        <dbReference type="ARBA" id="ARBA00022448"/>
    </source>
</evidence>
<dbReference type="AlphaFoldDB" id="A0A1U7LRK5"/>
<dbReference type="Proteomes" id="UP000186594">
    <property type="component" value="Unassembled WGS sequence"/>
</dbReference>
<keyword evidence="10" id="KW-0496">Mitochondrion</keyword>
<comment type="similarity">
    <text evidence="2">Belongs to the Tim44 family.</text>
</comment>
<evidence type="ECO:0000313" key="16">
    <source>
        <dbReference type="Proteomes" id="UP000186594"/>
    </source>
</evidence>
<evidence type="ECO:0000256" key="10">
    <source>
        <dbReference type="ARBA" id="ARBA00023128"/>
    </source>
</evidence>
<keyword evidence="5" id="KW-0999">Mitochondrion inner membrane</keyword>
<dbReference type="OMA" id="HTVFYLW"/>
<gene>
    <name evidence="15" type="ORF">NEOLI_002229</name>
</gene>
<evidence type="ECO:0000256" key="7">
    <source>
        <dbReference type="ARBA" id="ARBA00022927"/>
    </source>
</evidence>
<keyword evidence="16" id="KW-1185">Reference proteome</keyword>
<evidence type="ECO:0000256" key="9">
    <source>
        <dbReference type="ARBA" id="ARBA00023010"/>
    </source>
</evidence>
<evidence type="ECO:0000256" key="12">
    <source>
        <dbReference type="ARBA" id="ARBA00074309"/>
    </source>
</evidence>
<dbReference type="InterPro" id="IPR039544">
    <property type="entry name" value="Tim44-like"/>
</dbReference>
<comment type="subcellular location">
    <subcellularLocation>
        <location evidence="1">Mitochondrion inner membrane</location>
        <topology evidence="1">Peripheral membrane protein</topology>
    </subcellularLocation>
</comment>
<evidence type="ECO:0000256" key="11">
    <source>
        <dbReference type="ARBA" id="ARBA00023136"/>
    </source>
</evidence>
<name>A0A1U7LRK5_NEOID</name>
<dbReference type="PANTHER" id="PTHR10721:SF1">
    <property type="entry name" value="MITOCHONDRIAL IMPORT INNER MEMBRANE TRANSLOCASE SUBUNIT TIM44"/>
    <property type="match status" value="1"/>
</dbReference>
<evidence type="ECO:0000256" key="2">
    <source>
        <dbReference type="ARBA" id="ARBA00009597"/>
    </source>
</evidence>
<evidence type="ECO:0000256" key="13">
    <source>
        <dbReference type="SAM" id="MobiDB-lite"/>
    </source>
</evidence>
<proteinExistence type="inferred from homology"/>
<feature type="compositionally biased region" description="Polar residues" evidence="13">
    <location>
        <begin position="70"/>
        <end position="80"/>
    </location>
</feature>
<evidence type="ECO:0000259" key="14">
    <source>
        <dbReference type="SMART" id="SM00978"/>
    </source>
</evidence>
<evidence type="ECO:0000256" key="4">
    <source>
        <dbReference type="ARBA" id="ARBA00022741"/>
    </source>
</evidence>
<dbReference type="STRING" id="1198029.A0A1U7LRK5"/>
<comment type="caution">
    <text evidence="15">The sequence shown here is derived from an EMBL/GenBank/DDBJ whole genome shotgun (WGS) entry which is preliminary data.</text>
</comment>
<keyword evidence="6" id="KW-0067">ATP-binding</keyword>
<reference evidence="15 16" key="1">
    <citation type="submission" date="2016-04" db="EMBL/GenBank/DDBJ databases">
        <title>Evolutionary innovation and constraint leading to complex multicellularity in the Ascomycota.</title>
        <authorList>
            <person name="Cisse O."/>
            <person name="Nguyen A."/>
            <person name="Hewitt D.A."/>
            <person name="Jedd G."/>
            <person name="Stajich J.E."/>
        </authorList>
    </citation>
    <scope>NUCLEOTIDE SEQUENCE [LARGE SCALE GENOMIC DNA]</scope>
    <source>
        <strain evidence="15 16">DAH-3</strain>
    </source>
</reference>
<protein>
    <recommendedName>
        <fullName evidence="12">Mitochondrial import inner membrane translocase subunit TIM44</fullName>
    </recommendedName>
</protein>
<evidence type="ECO:0000256" key="5">
    <source>
        <dbReference type="ARBA" id="ARBA00022792"/>
    </source>
</evidence>
<organism evidence="15 16">
    <name type="scientific">Neolecta irregularis (strain DAH-3)</name>
    <dbReference type="NCBI Taxonomy" id="1198029"/>
    <lineage>
        <taxon>Eukaryota</taxon>
        <taxon>Fungi</taxon>
        <taxon>Dikarya</taxon>
        <taxon>Ascomycota</taxon>
        <taxon>Taphrinomycotina</taxon>
        <taxon>Neolectales</taxon>
        <taxon>Neolectaceae</taxon>
        <taxon>Neolecta</taxon>
    </lineage>
</organism>
<dbReference type="GO" id="GO:0030150">
    <property type="term" value="P:protein import into mitochondrial matrix"/>
    <property type="evidence" value="ECO:0007669"/>
    <property type="project" value="InterPro"/>
</dbReference>
<dbReference type="PANTHER" id="PTHR10721">
    <property type="entry name" value="MITOCHONDRIAL IMPORT INNER MEMBRANE TRANSLOCASE SUBUNIT TIM44"/>
    <property type="match status" value="1"/>
</dbReference>
<keyword evidence="9" id="KW-0811">Translocation</keyword>
<dbReference type="Gene3D" id="3.10.450.240">
    <property type="match status" value="1"/>
</dbReference>